<dbReference type="InterPro" id="IPR041373">
    <property type="entry name" value="RT_RNaseH"/>
</dbReference>
<evidence type="ECO:0000256" key="8">
    <source>
        <dbReference type="SAM" id="MobiDB-lite"/>
    </source>
</evidence>
<evidence type="ECO:0000313" key="11">
    <source>
        <dbReference type="EnsemblMetazoa" id="XP_038062329.1"/>
    </source>
</evidence>
<dbReference type="GO" id="GO:0004519">
    <property type="term" value="F:endonuclease activity"/>
    <property type="evidence" value="ECO:0007669"/>
    <property type="project" value="UniProtKB-KW"/>
</dbReference>
<keyword evidence="7" id="KW-0695">RNA-directed DNA polymerase</keyword>
<dbReference type="EnsemblMetazoa" id="XM_038206401.1">
    <property type="protein sequence ID" value="XP_038062329.1"/>
    <property type="gene ID" value="LOC119732798"/>
</dbReference>
<dbReference type="PANTHER" id="PTHR37984:SF5">
    <property type="entry name" value="PROTEIN NYNRIN-LIKE"/>
    <property type="match status" value="1"/>
</dbReference>
<feature type="region of interest" description="Disordered" evidence="8">
    <location>
        <begin position="1745"/>
        <end position="1869"/>
    </location>
</feature>
<feature type="region of interest" description="Disordered" evidence="8">
    <location>
        <begin position="1670"/>
        <end position="1733"/>
    </location>
</feature>
<dbReference type="InterPro" id="IPR012337">
    <property type="entry name" value="RNaseH-like_sf"/>
</dbReference>
<feature type="compositionally biased region" description="Basic residues" evidence="8">
    <location>
        <begin position="1851"/>
        <end position="1860"/>
    </location>
</feature>
<feature type="compositionally biased region" description="Basic and acidic residues" evidence="8">
    <location>
        <begin position="1833"/>
        <end position="1842"/>
    </location>
</feature>
<dbReference type="GO" id="GO:0003964">
    <property type="term" value="F:RNA-directed DNA polymerase activity"/>
    <property type="evidence" value="ECO:0007669"/>
    <property type="project" value="UniProtKB-KW"/>
</dbReference>
<dbReference type="CDD" id="cd01647">
    <property type="entry name" value="RT_LTR"/>
    <property type="match status" value="1"/>
</dbReference>
<dbReference type="InterPro" id="IPR001584">
    <property type="entry name" value="Integrase_cat-core"/>
</dbReference>
<dbReference type="GO" id="GO:0008233">
    <property type="term" value="F:peptidase activity"/>
    <property type="evidence" value="ECO:0007669"/>
    <property type="project" value="UniProtKB-KW"/>
</dbReference>
<feature type="domain" description="Reverse transcriptase" evidence="9">
    <location>
        <begin position="765"/>
        <end position="944"/>
    </location>
</feature>
<dbReference type="PROSITE" id="PS50994">
    <property type="entry name" value="INTEGRASE"/>
    <property type="match status" value="1"/>
</dbReference>
<dbReference type="OrthoDB" id="4369127at2759"/>
<feature type="compositionally biased region" description="Low complexity" evidence="8">
    <location>
        <begin position="279"/>
        <end position="288"/>
    </location>
</feature>
<dbReference type="FunFam" id="3.30.70.270:FF:000020">
    <property type="entry name" value="Transposon Tf2-6 polyprotein-like Protein"/>
    <property type="match status" value="1"/>
</dbReference>
<proteinExistence type="predicted"/>
<dbReference type="Pfam" id="PF17921">
    <property type="entry name" value="Integrase_H2C2"/>
    <property type="match status" value="1"/>
</dbReference>
<evidence type="ECO:0000256" key="1">
    <source>
        <dbReference type="ARBA" id="ARBA00022670"/>
    </source>
</evidence>
<dbReference type="Pfam" id="PF00078">
    <property type="entry name" value="RVT_1"/>
    <property type="match status" value="1"/>
</dbReference>
<dbReference type="Proteomes" id="UP000887568">
    <property type="component" value="Unplaced"/>
</dbReference>
<evidence type="ECO:0000256" key="4">
    <source>
        <dbReference type="ARBA" id="ARBA00022722"/>
    </source>
</evidence>
<dbReference type="InterPro" id="IPR000477">
    <property type="entry name" value="RT_dom"/>
</dbReference>
<dbReference type="InterPro" id="IPR043128">
    <property type="entry name" value="Rev_trsase/Diguanyl_cyclase"/>
</dbReference>
<dbReference type="InterPro" id="IPR050951">
    <property type="entry name" value="Retrovirus_Pol_polyprotein"/>
</dbReference>
<dbReference type="FunFam" id="1.10.340.70:FF:000001">
    <property type="entry name" value="Retrovirus-related Pol polyprotein from transposon gypsy-like Protein"/>
    <property type="match status" value="1"/>
</dbReference>
<dbReference type="InterPro" id="IPR043502">
    <property type="entry name" value="DNA/RNA_pol_sf"/>
</dbReference>
<keyword evidence="4" id="KW-0540">Nuclease</keyword>
<dbReference type="Pfam" id="PF00665">
    <property type="entry name" value="rve"/>
    <property type="match status" value="1"/>
</dbReference>
<keyword evidence="2" id="KW-0808">Transferase</keyword>
<evidence type="ECO:0008006" key="13">
    <source>
        <dbReference type="Google" id="ProtNLM"/>
    </source>
</evidence>
<feature type="region of interest" description="Disordered" evidence="8">
    <location>
        <begin position="346"/>
        <end position="377"/>
    </location>
</feature>
<evidence type="ECO:0000256" key="7">
    <source>
        <dbReference type="ARBA" id="ARBA00022918"/>
    </source>
</evidence>
<dbReference type="FunFam" id="3.10.10.10:FF:000007">
    <property type="entry name" value="Retrovirus-related Pol polyprotein from transposon 17.6-like Protein"/>
    <property type="match status" value="1"/>
</dbReference>
<keyword evidence="3" id="KW-0548">Nucleotidyltransferase</keyword>
<keyword evidence="6" id="KW-0378">Hydrolase</keyword>
<dbReference type="SUPFAM" id="SSF53098">
    <property type="entry name" value="Ribonuclease H-like"/>
    <property type="match status" value="1"/>
</dbReference>
<dbReference type="Gene3D" id="3.30.70.270">
    <property type="match status" value="2"/>
</dbReference>
<reference evidence="11" key="1">
    <citation type="submission" date="2022-11" db="UniProtKB">
        <authorList>
            <consortium name="EnsemblMetazoa"/>
        </authorList>
    </citation>
    <scope>IDENTIFICATION</scope>
</reference>
<dbReference type="GO" id="GO:0003676">
    <property type="term" value="F:nucleic acid binding"/>
    <property type="evidence" value="ECO:0007669"/>
    <property type="project" value="InterPro"/>
</dbReference>
<dbReference type="PANTHER" id="PTHR37984">
    <property type="entry name" value="PROTEIN CBG26694"/>
    <property type="match status" value="1"/>
</dbReference>
<dbReference type="Gene3D" id="3.10.10.10">
    <property type="entry name" value="HIV Type 1 Reverse Transcriptase, subunit A, domain 1"/>
    <property type="match status" value="1"/>
</dbReference>
<dbReference type="GO" id="GO:0006508">
    <property type="term" value="P:proteolysis"/>
    <property type="evidence" value="ECO:0007669"/>
    <property type="project" value="UniProtKB-KW"/>
</dbReference>
<dbReference type="CDD" id="cd09274">
    <property type="entry name" value="RNase_HI_RT_Ty3"/>
    <property type="match status" value="1"/>
</dbReference>
<dbReference type="InterPro" id="IPR041588">
    <property type="entry name" value="Integrase_H2C2"/>
</dbReference>
<dbReference type="OMA" id="TESHYNK"/>
<evidence type="ECO:0000256" key="6">
    <source>
        <dbReference type="ARBA" id="ARBA00022801"/>
    </source>
</evidence>
<feature type="compositionally biased region" description="Polar residues" evidence="8">
    <location>
        <begin position="1815"/>
        <end position="1829"/>
    </location>
</feature>
<evidence type="ECO:0000313" key="12">
    <source>
        <dbReference type="Proteomes" id="UP000887568"/>
    </source>
</evidence>
<feature type="compositionally biased region" description="Basic and acidic residues" evidence="8">
    <location>
        <begin position="292"/>
        <end position="301"/>
    </location>
</feature>
<evidence type="ECO:0000259" key="10">
    <source>
        <dbReference type="PROSITE" id="PS50994"/>
    </source>
</evidence>
<organism evidence="11 12">
    <name type="scientific">Patiria miniata</name>
    <name type="common">Bat star</name>
    <name type="synonym">Asterina miniata</name>
    <dbReference type="NCBI Taxonomy" id="46514"/>
    <lineage>
        <taxon>Eukaryota</taxon>
        <taxon>Metazoa</taxon>
        <taxon>Echinodermata</taxon>
        <taxon>Eleutherozoa</taxon>
        <taxon>Asterozoa</taxon>
        <taxon>Asteroidea</taxon>
        <taxon>Valvatacea</taxon>
        <taxon>Valvatida</taxon>
        <taxon>Asterinidae</taxon>
        <taxon>Patiria</taxon>
    </lineage>
</organism>
<dbReference type="Gene3D" id="1.10.340.70">
    <property type="match status" value="1"/>
</dbReference>
<dbReference type="GO" id="GO:0015074">
    <property type="term" value="P:DNA integration"/>
    <property type="evidence" value="ECO:0007669"/>
    <property type="project" value="InterPro"/>
</dbReference>
<sequence>MPAETTVRVQLSKSDPPSKFTLSGGKLPLATLRVRFPYATGLAHSVQEEEIILPLEQDIIQPPLDGWGEEIFQAIIPAQHGETKQATVPAAQGSVVLAPERKVPIFEGREEAAGRSVPIDEFVTAMKHAFDRYAIMPHQRSHFLLESLRGSPRIEAKALMNDGAGVEEVLNYLVSSYGESLTSSELQRRLLERRQRPCESVRDFSVEIQRLFLRLQKKDAKVYQHPGQMLKEQFVDGLNAEGLRHSCRDLLDRRPDITFTDLKNWAVKREERESARDPTTGAVATGTAPKDSWARVGREALESPSSSGTLTYMDGVLRRQSTTANTANTNSNPSMLQLWKPGAFCPQLPVPTPERPTTPAAQLNPATATGKPAPSVVGSQTTGGVECGSIDHQFFDKAVADCFSVHVSFGPHQIPCLLDTGSMVTTVTESHYNKHLKSHGFTLKSIPEHFLLQSANGSSIPYVGCFETDVMALGVYIPTRLILVIREVRGRASTHNTPPCILGMNVLAECWSRLVADHGQDYLQRLHTNTQRTAWEKAMTVVKKRLQFTDLDGPISRAYLPRGPAIVLPAGQMMVLQVSARPGPDCMSYQAILEPHEATTLPNSIQIGRCLVTVTKGTFVVSITNDSAFDVLLPGHTCVGTLYHGEWMEQQGTDAGDPSIVTQDSANHQAWQTYCSSMASATESSNPQKPDIDMGSQLSGEEKHQFQQLLQRYEEVFSKHDRDLGYTDTVKHTIHTGAAAPIRQRYRSLPPSQYQEVRKHIQELLEAGVVQESVSPWASPIVVVRKRDQSIRLCIDYRRLNAVTTKNSFPLPRIDESLQALGKAKYFSVLDLTSGYYQVAMAKEDMEKTAFVTPFGLWEYTRMPFGLCNSPATFQRLMQRCLGDQALSSLLIYLDDIIVFSTTFDEHLKRLELVFSRLQQHGLKVKPAKCSFFKTEVNYLGHLVVAGEGVRPDPEKIATVKDWPQPTTVTELRSFLGFTGFFRKFICQYSSIASPLFAYLKGPMKKGKTKPRPPGGKVDLDDAAVSAISTLKTRLTEGPVLQFADFSQPFVVETDASSTGLGAVLSQQQEDGSKAVIAYASRSLRPAERNDRNYSAFKLELLAVRWAVCQAFRDYLMGNRCTIYTDHNPLKYLDTANLSAVELRWVQQLSAFDYQLEYRTGKSNQAPDALSRLNPKSPDEPPCLQIGPEVEISSCAVQAICGSVHANSDIPHALLHHIRVERHEGSQCLPGYTAEELRSLQDRDIILHRVLTYFGRGHKPNKHERRDDPREVAAILKHWNQLLCKDGVLYRRSTFRGGVQSERLVTPAQLQDIVLSSFHDDMGHFGARRTLKLIQPLFFWPKMESSIRSWCQRCERCAVGKRPVRHTKPPMGNLRATAPLEVIAMDFTVLEQSSSGYENVLVLTDVFTKFAWAIPTRNQRADTVARALVKHLITPFGAPLRLHSDNGKCFEAQVVQELCQLYGIGRSHTTPYHPQGNGQCERFNRTLHNLLVTLPDHKKSRWTEYLPQLVAMYNNTTHSSTGYEPFFLLFGRTARLPQHLTLGVDHHQLGGVNAQPYVKRHANQLDLARKIAVANLDKAVKTRTAAYEKDVFERPLSTGEYVLVRNRSRRGRAKIQNFWEETPYLVVGQPFEGQPVYEVRNLAGLKKVLHRSELKHCSWEVHPVAAEPTLGSSTVTSASDNSTSQSSSDDSATHWGKITLTAEQKPNVVAPPPPHQPGDEQPNMDPTTPLNVLPIDHHLPQELEQPKDDQSDIIGAEPLPDPELITLDPPEENTISKDDQSDLISVESLPDPELITLDPPEENTISRDDRLTAAPTMTQETEGTLTSGPSRMHTSDSTEPGRNDSANTTVRPRRSKRTTKGRPPTRYQFTSVLRLLDQVRKFATQTEITSGTDSDIDSE</sequence>
<accession>A0A914AG30</accession>
<evidence type="ECO:0000256" key="2">
    <source>
        <dbReference type="ARBA" id="ARBA00022679"/>
    </source>
</evidence>
<dbReference type="InterPro" id="IPR036397">
    <property type="entry name" value="RNaseH_sf"/>
</dbReference>
<dbReference type="Gene3D" id="3.30.420.10">
    <property type="entry name" value="Ribonuclease H-like superfamily/Ribonuclease H"/>
    <property type="match status" value="1"/>
</dbReference>
<keyword evidence="12" id="KW-1185">Reference proteome</keyword>
<feature type="domain" description="Integrase catalytic" evidence="10">
    <location>
        <begin position="1375"/>
        <end position="1533"/>
    </location>
</feature>
<dbReference type="SUPFAM" id="SSF56672">
    <property type="entry name" value="DNA/RNA polymerases"/>
    <property type="match status" value="1"/>
</dbReference>
<name>A0A914AG30_PATMI</name>
<evidence type="ECO:0000259" key="9">
    <source>
        <dbReference type="PROSITE" id="PS50878"/>
    </source>
</evidence>
<feature type="compositionally biased region" description="Low complexity" evidence="8">
    <location>
        <begin position="1676"/>
        <end position="1690"/>
    </location>
</feature>
<dbReference type="RefSeq" id="XP_038062329.1">
    <property type="nucleotide sequence ID" value="XM_038206401.1"/>
</dbReference>
<evidence type="ECO:0000256" key="5">
    <source>
        <dbReference type="ARBA" id="ARBA00022759"/>
    </source>
</evidence>
<dbReference type="GeneID" id="119732798"/>
<keyword evidence="5" id="KW-0255">Endonuclease</keyword>
<evidence type="ECO:0000256" key="3">
    <source>
        <dbReference type="ARBA" id="ARBA00022695"/>
    </source>
</evidence>
<dbReference type="FunFam" id="3.30.420.10:FF:000032">
    <property type="entry name" value="Retrovirus-related Pol polyprotein from transposon 297-like Protein"/>
    <property type="match status" value="1"/>
</dbReference>
<keyword evidence="1" id="KW-0645">Protease</keyword>
<dbReference type="Pfam" id="PF17917">
    <property type="entry name" value="RT_RNaseH"/>
    <property type="match status" value="1"/>
</dbReference>
<feature type="region of interest" description="Disordered" evidence="8">
    <location>
        <begin position="270"/>
        <end position="311"/>
    </location>
</feature>
<dbReference type="PROSITE" id="PS50878">
    <property type="entry name" value="RT_POL"/>
    <property type="match status" value="1"/>
</dbReference>
<protein>
    <recommendedName>
        <fullName evidence="13">Reverse transcriptase</fullName>
    </recommendedName>
</protein>